<gene>
    <name evidence="1" type="ORF">F5148DRAFT_1013116</name>
</gene>
<name>A0ACC0UAT6_9AGAM</name>
<reference evidence="1" key="1">
    <citation type="submission" date="2021-03" db="EMBL/GenBank/DDBJ databases">
        <title>Evolutionary priming and transition to the ectomycorrhizal habit in an iconic lineage of mushroom-forming fungi: is preadaptation a requirement?</title>
        <authorList>
            <consortium name="DOE Joint Genome Institute"/>
            <person name="Looney B.P."/>
            <person name="Miyauchi S."/>
            <person name="Morin E."/>
            <person name="Drula E."/>
            <person name="Courty P.E."/>
            <person name="Chicoki N."/>
            <person name="Fauchery L."/>
            <person name="Kohler A."/>
            <person name="Kuo A."/>
            <person name="LaButti K."/>
            <person name="Pangilinan J."/>
            <person name="Lipzen A."/>
            <person name="Riley R."/>
            <person name="Andreopoulos W."/>
            <person name="He G."/>
            <person name="Johnson J."/>
            <person name="Barry K.W."/>
            <person name="Grigoriev I.V."/>
            <person name="Nagy L."/>
            <person name="Hibbett D."/>
            <person name="Henrissat B."/>
            <person name="Matheny P.B."/>
            <person name="Labbe J."/>
            <person name="Martin A.F."/>
        </authorList>
    </citation>
    <scope>NUCLEOTIDE SEQUENCE</scope>
    <source>
        <strain evidence="1">BPL698</strain>
    </source>
</reference>
<proteinExistence type="predicted"/>
<comment type="caution">
    <text evidence="1">The sequence shown here is derived from an EMBL/GenBank/DDBJ whole genome shotgun (WGS) entry which is preliminary data.</text>
</comment>
<organism evidence="1 2">
    <name type="scientific">Russula earlei</name>
    <dbReference type="NCBI Taxonomy" id="71964"/>
    <lineage>
        <taxon>Eukaryota</taxon>
        <taxon>Fungi</taxon>
        <taxon>Dikarya</taxon>
        <taxon>Basidiomycota</taxon>
        <taxon>Agaricomycotina</taxon>
        <taxon>Agaricomycetes</taxon>
        <taxon>Russulales</taxon>
        <taxon>Russulaceae</taxon>
        <taxon>Russula</taxon>
    </lineage>
</organism>
<sequence length="447" mass="50203">MIVILAILAASRAFPVGQTSPPLVPRDHFQARGPSCDDPDGCRSLWHIIWSCAVTILLCTWVSVHPNIPSPDETWPRIMVRRIGLMLAALFVPEFMVAWALKQRQVAVELAKEHGQEGWTIAHGFFAIMGGFMEYEGNRPVRVLLPDQLKSYSLTGNGDFPRIAKAEIQDKSKGDIVSKSLVILQTGWFVTQCVARGVQGLPITELELITVAFATLNLVMYLLWWDKPLNVQRGVRVYKKRDTEEPIDDGYVEATRSDGFWSALGYAFSDIPAAIVHGPLSRDINFNDASWGARVLLWPLVKPFDIIDSDPPREYEDLKRVNTFHPDEWAAGKMPGPFTVFIMAAIALAFGGIHCAGWSFAFPSSVERILWRVASVSIIAVPALFMLLMLADFRWDFSNVRVYYLILISVYMFGRLALLVLPFLCLRSLPLAAYNDVHWASFIPHVL</sequence>
<dbReference type="EMBL" id="JAGFNK010000078">
    <property type="protein sequence ID" value="KAI9508818.1"/>
    <property type="molecule type" value="Genomic_DNA"/>
</dbReference>
<evidence type="ECO:0000313" key="1">
    <source>
        <dbReference type="EMBL" id="KAI9508818.1"/>
    </source>
</evidence>
<accession>A0ACC0UAT6</accession>
<evidence type="ECO:0000313" key="2">
    <source>
        <dbReference type="Proteomes" id="UP001207468"/>
    </source>
</evidence>
<protein>
    <submittedName>
        <fullName evidence="1">Uncharacterized protein</fullName>
    </submittedName>
</protein>
<keyword evidence="2" id="KW-1185">Reference proteome</keyword>
<dbReference type="Proteomes" id="UP001207468">
    <property type="component" value="Unassembled WGS sequence"/>
</dbReference>